<evidence type="ECO:0000256" key="1">
    <source>
        <dbReference type="SAM" id="MobiDB-lite"/>
    </source>
</evidence>
<feature type="region of interest" description="Disordered" evidence="1">
    <location>
        <begin position="1"/>
        <end position="26"/>
    </location>
</feature>
<proteinExistence type="evidence at transcript level"/>
<evidence type="ECO:0000313" key="2">
    <source>
        <dbReference type="EMBL" id="ACG44928.1"/>
    </source>
</evidence>
<dbReference type="AlphaFoldDB" id="B6U6E5"/>
<dbReference type="EMBL" id="EU972810">
    <property type="protein sequence ID" value="ACG44928.1"/>
    <property type="molecule type" value="mRNA"/>
</dbReference>
<reference evidence="2" key="1">
    <citation type="journal article" date="2009" name="Plant Mol. Biol.">
        <title>Insights into corn genes derived from large-scale cDNA sequencing.</title>
        <authorList>
            <person name="Alexandrov N.N."/>
            <person name="Brover V.V."/>
            <person name="Freidin S."/>
            <person name="Troukhan M.E."/>
            <person name="Tatarinova T.V."/>
            <person name="Zhang H."/>
            <person name="Swaller T.J."/>
            <person name="Lu Y.P."/>
            <person name="Bouck J."/>
            <person name="Flavell R.B."/>
            <person name="Feldmann K.A."/>
        </authorList>
    </citation>
    <scope>NUCLEOTIDE SEQUENCE</scope>
</reference>
<name>B6U6E5_MAIZE</name>
<sequence>MGAQEQRVEQQERGGGGQRRQHAGAEAVPGVRGLGLGVEDVVQERQLQLGHLVQLLLAVQLRFLAAGAAQKQTR</sequence>
<organism evidence="2">
    <name type="scientific">Zea mays</name>
    <name type="common">Maize</name>
    <dbReference type="NCBI Taxonomy" id="4577"/>
    <lineage>
        <taxon>Eukaryota</taxon>
        <taxon>Viridiplantae</taxon>
        <taxon>Streptophyta</taxon>
        <taxon>Embryophyta</taxon>
        <taxon>Tracheophyta</taxon>
        <taxon>Spermatophyta</taxon>
        <taxon>Magnoliopsida</taxon>
        <taxon>Liliopsida</taxon>
        <taxon>Poales</taxon>
        <taxon>Poaceae</taxon>
        <taxon>PACMAD clade</taxon>
        <taxon>Panicoideae</taxon>
        <taxon>Andropogonodae</taxon>
        <taxon>Andropogoneae</taxon>
        <taxon>Tripsacinae</taxon>
        <taxon>Zea</taxon>
    </lineage>
</organism>
<protein>
    <submittedName>
        <fullName evidence="2">Uncharacterized protein</fullName>
    </submittedName>
</protein>
<accession>B6U6E5</accession>
<feature type="compositionally biased region" description="Basic and acidic residues" evidence="1">
    <location>
        <begin position="1"/>
        <end position="12"/>
    </location>
</feature>